<dbReference type="Pfam" id="PF05949">
    <property type="entry name" value="DUF881"/>
    <property type="match status" value="1"/>
</dbReference>
<organism evidence="3 4">
    <name type="scientific">Thalassobacillus hwangdonensis</name>
    <dbReference type="NCBI Taxonomy" id="546108"/>
    <lineage>
        <taxon>Bacteria</taxon>
        <taxon>Bacillati</taxon>
        <taxon>Bacillota</taxon>
        <taxon>Bacilli</taxon>
        <taxon>Bacillales</taxon>
        <taxon>Bacillaceae</taxon>
        <taxon>Thalassobacillus</taxon>
    </lineage>
</organism>
<feature type="coiled-coil region" evidence="2">
    <location>
        <begin position="52"/>
        <end position="93"/>
    </location>
</feature>
<dbReference type="InterPro" id="IPR010273">
    <property type="entry name" value="DUF881"/>
</dbReference>
<dbReference type="RefSeq" id="WP_386056322.1">
    <property type="nucleotide sequence ID" value="NZ_JBHTKL010000001.1"/>
</dbReference>
<evidence type="ECO:0000313" key="3">
    <source>
        <dbReference type="EMBL" id="MFD1018085.1"/>
    </source>
</evidence>
<dbReference type="Gene3D" id="3.30.70.1880">
    <property type="entry name" value="Protein of unknown function DUF881"/>
    <property type="match status" value="1"/>
</dbReference>
<comment type="caution">
    <text evidence="3">The sequence shown here is derived from an EMBL/GenBank/DDBJ whole genome shotgun (WGS) entry which is preliminary data.</text>
</comment>
<comment type="similarity">
    <text evidence="1">Belongs to the UPF0749 family.</text>
</comment>
<evidence type="ECO:0000313" key="4">
    <source>
        <dbReference type="Proteomes" id="UP001596990"/>
    </source>
</evidence>
<keyword evidence="4" id="KW-1185">Reference proteome</keyword>
<evidence type="ECO:0000256" key="1">
    <source>
        <dbReference type="ARBA" id="ARBA00009108"/>
    </source>
</evidence>
<dbReference type="PANTHER" id="PTHR37313:SF2">
    <property type="entry name" value="UPF0749 PROTEIN YLXX"/>
    <property type="match status" value="1"/>
</dbReference>
<evidence type="ECO:0000256" key="2">
    <source>
        <dbReference type="SAM" id="Coils"/>
    </source>
</evidence>
<name>A0ABW3KYQ4_9BACI</name>
<dbReference type="EMBL" id="JBHTKL010000001">
    <property type="protein sequence ID" value="MFD1018085.1"/>
    <property type="molecule type" value="Genomic_DNA"/>
</dbReference>
<protein>
    <submittedName>
        <fullName evidence="3">DUF881 domain-containing protein</fullName>
    </submittedName>
</protein>
<gene>
    <name evidence="3" type="ORF">ACFQ2J_02635</name>
</gene>
<sequence length="233" mass="26232">MKVRGKHVILALVLLVAGFLIAYSYSQTESESRVVQLQDRSWEKEFYYRKQLLDIEERNKQLRTELEERLEEIQTYESQLAESEDVIADYVERKKDLQLLTGEIPVKGPGVEVVLRDADYIPDEENVNNYIVHEPHIHKVINELKSAGAKAIAINGQRYFSNSYIACIGPVISVDGVQHPAPFVVTAIGDPEVLQSSLTLKHGVIDQLVSENIEVELDTSPSIEMNARLSGEG</sequence>
<dbReference type="PANTHER" id="PTHR37313">
    <property type="entry name" value="UPF0749 PROTEIN RV1825"/>
    <property type="match status" value="1"/>
</dbReference>
<proteinExistence type="inferred from homology"/>
<dbReference type="Proteomes" id="UP001596990">
    <property type="component" value="Unassembled WGS sequence"/>
</dbReference>
<accession>A0ABW3KYQ4</accession>
<keyword evidence="2" id="KW-0175">Coiled coil</keyword>
<reference evidence="4" key="1">
    <citation type="journal article" date="2019" name="Int. J. Syst. Evol. Microbiol.">
        <title>The Global Catalogue of Microorganisms (GCM) 10K type strain sequencing project: providing services to taxonomists for standard genome sequencing and annotation.</title>
        <authorList>
            <consortium name="The Broad Institute Genomics Platform"/>
            <consortium name="The Broad Institute Genome Sequencing Center for Infectious Disease"/>
            <person name="Wu L."/>
            <person name="Ma J."/>
        </authorList>
    </citation>
    <scope>NUCLEOTIDE SEQUENCE [LARGE SCALE GENOMIC DNA]</scope>
    <source>
        <strain evidence="4">CCUG 56607</strain>
    </source>
</reference>